<evidence type="ECO:0000256" key="2">
    <source>
        <dbReference type="SAM" id="SignalP"/>
    </source>
</evidence>
<sequence>MAEGTRTSSSLRRWTRCLLATAALGLVAAPNALAAPVAPAPPSPNTSAPAQPAPGAPSTPKPAPGAPAPATPPPPANPAPTSVAPGERIDILQRSLGGGRFESLQCTMGFAVTAPNGERLGVTAGHCGSAEQPVGVKKWIVGEVVQSVAPKVTEDPKRPGHFSPTDPFQPDWATFRLTDPTVKLLASSPQIAPRSTGVARPGDPVCQLGSVNGHRCGTVTKVMNDWVVTDIVTKQGDSGGPLIRTTDNAALGIITDAVTVTDSETGDVQQQLTQYYSINAVLRAAGNARLATR</sequence>
<dbReference type="HOGENOM" id="CLU_082736_0_0_11"/>
<dbReference type="KEGG" id="tpr:Tpau_1333"/>
<dbReference type="SUPFAM" id="SSF50494">
    <property type="entry name" value="Trypsin-like serine proteases"/>
    <property type="match status" value="1"/>
</dbReference>
<keyword evidence="4" id="KW-1185">Reference proteome</keyword>
<gene>
    <name evidence="3" type="ordered locus">Tpau_1333</name>
</gene>
<dbReference type="STRING" id="521096.Tpau_1333"/>
<evidence type="ECO:0000313" key="4">
    <source>
        <dbReference type="Proteomes" id="UP000001213"/>
    </source>
</evidence>
<keyword evidence="2" id="KW-0732">Signal</keyword>
<proteinExistence type="predicted"/>
<dbReference type="Proteomes" id="UP000001213">
    <property type="component" value="Chromosome"/>
</dbReference>
<name>D5UWU0_TSUPD</name>
<dbReference type="InterPro" id="IPR043504">
    <property type="entry name" value="Peptidase_S1_PA_chymotrypsin"/>
</dbReference>
<dbReference type="EMBL" id="CP001966">
    <property type="protein sequence ID" value="ADG77962.1"/>
    <property type="molecule type" value="Genomic_DNA"/>
</dbReference>
<dbReference type="eggNOG" id="COG3591">
    <property type="taxonomic scope" value="Bacteria"/>
</dbReference>
<organism evidence="3 4">
    <name type="scientific">Tsukamurella paurometabola (strain ATCC 8368 / DSM 20162 / CCUG 35730 / CIP 100753 / JCM 10117 / KCTC 9821 / NBRC 16120 / NCIMB 702349 / NCTC 13040)</name>
    <name type="common">Corynebacterium paurometabolum</name>
    <dbReference type="NCBI Taxonomy" id="521096"/>
    <lineage>
        <taxon>Bacteria</taxon>
        <taxon>Bacillati</taxon>
        <taxon>Actinomycetota</taxon>
        <taxon>Actinomycetes</taxon>
        <taxon>Mycobacteriales</taxon>
        <taxon>Tsukamurellaceae</taxon>
        <taxon>Tsukamurella</taxon>
    </lineage>
</organism>
<feature type="region of interest" description="Disordered" evidence="1">
    <location>
        <begin position="35"/>
        <end position="84"/>
    </location>
</feature>
<feature type="chain" id="PRO_5003078145" description="Peptidase S1 domain-containing protein" evidence="2">
    <location>
        <begin position="35"/>
        <end position="293"/>
    </location>
</feature>
<dbReference type="AlphaFoldDB" id="D5UWU0"/>
<dbReference type="InterPro" id="IPR009003">
    <property type="entry name" value="Peptidase_S1_PA"/>
</dbReference>
<reference evidence="4" key="1">
    <citation type="submission" date="2010-03" db="EMBL/GenBank/DDBJ databases">
        <title>The complete chromosome of Tsukamurella paurometabola DSM 20162.</title>
        <authorList>
            <consortium name="US DOE Joint Genome Institute (JGI-PGF)"/>
            <person name="Lucas S."/>
            <person name="Copeland A."/>
            <person name="Lapidus A."/>
            <person name="Glavina del Rio T."/>
            <person name="Dalin E."/>
            <person name="Tice H."/>
            <person name="Bruce D."/>
            <person name="Goodwin L."/>
            <person name="Pitluck S."/>
            <person name="Kyrpides N."/>
            <person name="Mavromatis K."/>
            <person name="Ivanova N."/>
            <person name="Mikhailova N."/>
            <person name="Munk A.C."/>
            <person name="Brettin T."/>
            <person name="Detter J.C."/>
            <person name="Tapia R."/>
            <person name="Han C."/>
            <person name="Larimer F."/>
            <person name="Land M."/>
            <person name="Hauser L."/>
            <person name="Markowitz V."/>
            <person name="Cheng J.-F."/>
            <person name="Hugenholtz P."/>
            <person name="Woyke T."/>
            <person name="Wu D."/>
            <person name="Jando M."/>
            <person name="Brambilla E."/>
            <person name="Klenk H.-P."/>
            <person name="Eisen J.A."/>
        </authorList>
    </citation>
    <scope>NUCLEOTIDE SEQUENCE [LARGE SCALE GENOMIC DNA]</scope>
    <source>
        <strain evidence="4">ATCC 8368 / DSM 20162 / CCUG 35730 / CIP 100753 / JCM 10117 / KCTC 9821 / NBRC 16120 / NCIMB 702349 / NCTC 13040</strain>
    </source>
</reference>
<evidence type="ECO:0000256" key="1">
    <source>
        <dbReference type="SAM" id="MobiDB-lite"/>
    </source>
</evidence>
<feature type="signal peptide" evidence="2">
    <location>
        <begin position="1"/>
        <end position="34"/>
    </location>
</feature>
<protein>
    <recommendedName>
        <fullName evidence="5">Peptidase S1 domain-containing protein</fullName>
    </recommendedName>
</protein>
<reference evidence="3 4" key="2">
    <citation type="journal article" date="2011" name="Stand. Genomic Sci.">
        <title>Complete genome sequence of Tsukamurella paurometabola type strain (no. 33).</title>
        <authorList>
            <person name="Munk A.C."/>
            <person name="Lapidus A."/>
            <person name="Lucas S."/>
            <person name="Nolan M."/>
            <person name="Tice H."/>
            <person name="Cheng J.F."/>
            <person name="Del Rio T.G."/>
            <person name="Goodwin L."/>
            <person name="Pitluck S."/>
            <person name="Liolios K."/>
            <person name="Huntemann M."/>
            <person name="Ivanova N."/>
            <person name="Mavromatis K."/>
            <person name="Mikhailova N."/>
            <person name="Pati A."/>
            <person name="Chen A."/>
            <person name="Palaniappan K."/>
            <person name="Tapia R."/>
            <person name="Han C."/>
            <person name="Land M."/>
            <person name="Hauser L."/>
            <person name="Chang Y.J."/>
            <person name="Jeffries C.D."/>
            <person name="Brettin T."/>
            <person name="Yasawong M."/>
            <person name="Brambilla E.M."/>
            <person name="Rohde M."/>
            <person name="Sikorski J."/>
            <person name="Goker M."/>
            <person name="Detter J.C."/>
            <person name="Woyke T."/>
            <person name="Bristow J."/>
            <person name="Eisen J.A."/>
            <person name="Markowitz V."/>
            <person name="Hugenholtz P."/>
            <person name="Kyrpides N.C."/>
            <person name="Klenk H.P."/>
        </authorList>
    </citation>
    <scope>NUCLEOTIDE SEQUENCE [LARGE SCALE GENOMIC DNA]</scope>
    <source>
        <strain evidence="4">ATCC 8368 / DSM 20162 / CCUG 35730 / CIP 100753 / JCM 10117 / KCTC 9821 / NBRC 16120 / NCIMB 702349 / NCTC 13040</strain>
    </source>
</reference>
<evidence type="ECO:0000313" key="3">
    <source>
        <dbReference type="EMBL" id="ADG77962.1"/>
    </source>
</evidence>
<accession>D5UWU0</accession>
<dbReference type="Gene3D" id="2.40.10.10">
    <property type="entry name" value="Trypsin-like serine proteases"/>
    <property type="match status" value="2"/>
</dbReference>
<evidence type="ECO:0008006" key="5">
    <source>
        <dbReference type="Google" id="ProtNLM"/>
    </source>
</evidence>
<feature type="compositionally biased region" description="Pro residues" evidence="1">
    <location>
        <begin position="51"/>
        <end position="78"/>
    </location>
</feature>